<protein>
    <submittedName>
        <fullName evidence="2">Membrane protein</fullName>
    </submittedName>
</protein>
<dbReference type="AlphaFoldDB" id="A0A5C6MD68"/>
<keyword evidence="1" id="KW-0472">Membrane</keyword>
<feature type="transmembrane region" description="Helical" evidence="1">
    <location>
        <begin position="6"/>
        <end position="23"/>
    </location>
</feature>
<keyword evidence="1" id="KW-1133">Transmembrane helix</keyword>
<reference evidence="2 3" key="1">
    <citation type="submission" date="2019-04" db="EMBL/GenBank/DDBJ databases">
        <title>In vitro growth and metabolic characteristics of meat-borne Lactobacillus algidus strains.</title>
        <authorList>
            <person name="Sade E."/>
            <person name="Per J."/>
            <person name="Tytti H."/>
            <person name="Johanna B.K."/>
        </authorList>
    </citation>
    <scope>NUCLEOTIDE SEQUENCE [LARGE SCALE GENOMIC DNA]</scope>
    <source>
        <strain evidence="2 3">LTS37-1</strain>
    </source>
</reference>
<evidence type="ECO:0000256" key="1">
    <source>
        <dbReference type="SAM" id="Phobius"/>
    </source>
</evidence>
<proteinExistence type="predicted"/>
<gene>
    <name evidence="2" type="ORF">LABALGLTS371_10770</name>
</gene>
<feature type="transmembrane region" description="Helical" evidence="1">
    <location>
        <begin position="259"/>
        <end position="282"/>
    </location>
</feature>
<organism evidence="2 3">
    <name type="scientific">Dellaglioa algida</name>
    <dbReference type="NCBI Taxonomy" id="105612"/>
    <lineage>
        <taxon>Bacteria</taxon>
        <taxon>Bacillati</taxon>
        <taxon>Bacillota</taxon>
        <taxon>Bacilli</taxon>
        <taxon>Lactobacillales</taxon>
        <taxon>Lactobacillaceae</taxon>
        <taxon>Dellaglioa</taxon>
    </lineage>
</organism>
<dbReference type="Proteomes" id="UP000321659">
    <property type="component" value="Unassembled WGS sequence"/>
</dbReference>
<evidence type="ECO:0000313" key="2">
    <source>
        <dbReference type="EMBL" id="TWW10904.1"/>
    </source>
</evidence>
<accession>A0A5C6MD68</accession>
<comment type="caution">
    <text evidence="2">The sequence shown here is derived from an EMBL/GenBank/DDBJ whole genome shotgun (WGS) entry which is preliminary data.</text>
</comment>
<feature type="transmembrane region" description="Helical" evidence="1">
    <location>
        <begin position="294"/>
        <end position="314"/>
    </location>
</feature>
<evidence type="ECO:0000313" key="3">
    <source>
        <dbReference type="Proteomes" id="UP000321659"/>
    </source>
</evidence>
<dbReference type="EMBL" id="SRRQ01000007">
    <property type="protein sequence ID" value="TWW10904.1"/>
    <property type="molecule type" value="Genomic_DNA"/>
</dbReference>
<sequence length="323" mass="36908">MRRRYIFIVVILLLTFFTTFLFFKMQEKDLITKLDNHNLSENAYVLKTKEQNLDNYNATLVNSNKISDFQIQYQVKNKKNVSYFYAKGSYEQPPMISGTFFSSNDFLSEVPVAVVGRNVSKTLYSPFHQQYYKLNGQYVAVIGIMGDKYNSELDNQIFIAMSDANPSKLKAENANIILDSKDLMTKPTLTSKLANTTVSKQVKADLILTNHSWIRRHWQQTIGLLAVIAGVALATYIWVVGVSKQIRNQKFIKQSNKLIIWNNLLIYTGSFLVGGLLGTAIGQSQFSIKTNTMILYEFEGSLFIIASVIFYFVINRKVTKQNK</sequence>
<keyword evidence="1" id="KW-0812">Transmembrane</keyword>
<name>A0A5C6MD68_9LACO</name>
<feature type="transmembrane region" description="Helical" evidence="1">
    <location>
        <begin position="221"/>
        <end position="239"/>
    </location>
</feature>